<proteinExistence type="inferred from homology"/>
<dbReference type="Gene3D" id="1.10.340.70">
    <property type="match status" value="1"/>
</dbReference>
<dbReference type="RefSeq" id="XP_022336640.1">
    <property type="nucleotide sequence ID" value="XM_022480932.1"/>
</dbReference>
<dbReference type="FunFam" id="1.10.340.70:FF:000001">
    <property type="entry name" value="Retrovirus-related Pol polyprotein from transposon gypsy-like Protein"/>
    <property type="match status" value="1"/>
</dbReference>
<reference evidence="7" key="1">
    <citation type="submission" date="2025-08" db="UniProtKB">
        <authorList>
            <consortium name="RefSeq"/>
        </authorList>
    </citation>
    <scope>IDENTIFICATION</scope>
    <source>
        <tissue evidence="7">Whole sample</tissue>
    </source>
</reference>
<dbReference type="GeneID" id="111132964"/>
<dbReference type="GO" id="GO:0005739">
    <property type="term" value="C:mitochondrion"/>
    <property type="evidence" value="ECO:0007669"/>
    <property type="project" value="TreeGrafter"/>
</dbReference>
<keyword evidence="6" id="KW-1185">Reference proteome</keyword>
<dbReference type="PANTHER" id="PTHR13799:SF13">
    <property type="entry name" value="NIF3-LIKE PROTEIN 1"/>
    <property type="match status" value="1"/>
</dbReference>
<evidence type="ECO:0000256" key="4">
    <source>
        <dbReference type="SAM" id="MobiDB-lite"/>
    </source>
</evidence>
<feature type="region of interest" description="Disordered" evidence="4">
    <location>
        <begin position="120"/>
        <end position="143"/>
    </location>
</feature>
<dbReference type="Gene3D" id="3.40.1390.30">
    <property type="entry name" value="NIF3 (NGG1p interacting factor 3)-like"/>
    <property type="match status" value="2"/>
</dbReference>
<name>A0A8B8E930_CRAVI</name>
<feature type="binding site" evidence="3">
    <location>
        <position position="259"/>
    </location>
    <ligand>
        <name>a divalent metal cation</name>
        <dbReference type="ChEBI" id="CHEBI:60240"/>
        <label>1</label>
    </ligand>
</feature>
<evidence type="ECO:0000256" key="2">
    <source>
        <dbReference type="ARBA" id="ARBA00019069"/>
    </source>
</evidence>
<accession>A0A8B8E930</accession>
<dbReference type="Pfam" id="PF17921">
    <property type="entry name" value="Integrase_H2C2"/>
    <property type="match status" value="1"/>
</dbReference>
<dbReference type="PANTHER" id="PTHR13799">
    <property type="entry name" value="NGG1 INTERACTING FACTOR 3"/>
    <property type="match status" value="1"/>
</dbReference>
<dbReference type="Pfam" id="PF01784">
    <property type="entry name" value="DUF34_NIF3"/>
    <property type="match status" value="1"/>
</dbReference>
<evidence type="ECO:0000259" key="5">
    <source>
        <dbReference type="Pfam" id="PF17921"/>
    </source>
</evidence>
<feature type="binding site" evidence="3">
    <location>
        <position position="462"/>
    </location>
    <ligand>
        <name>a divalent metal cation</name>
        <dbReference type="ChEBI" id="CHEBI:60240"/>
        <label>1</label>
    </ligand>
</feature>
<dbReference type="InterPro" id="IPR041588">
    <property type="entry name" value="Integrase_H2C2"/>
</dbReference>
<evidence type="ECO:0000313" key="6">
    <source>
        <dbReference type="Proteomes" id="UP000694844"/>
    </source>
</evidence>
<feature type="domain" description="Integrase zinc-binding" evidence="5">
    <location>
        <begin position="64"/>
        <end position="117"/>
    </location>
</feature>
<dbReference type="FunFam" id="3.40.1390.30:FF:000001">
    <property type="entry name" value="GTP cyclohydrolase 1 type 2"/>
    <property type="match status" value="1"/>
</dbReference>
<gene>
    <name evidence="7" type="primary">LOC111132964</name>
</gene>
<keyword evidence="3" id="KW-0479">Metal-binding</keyword>
<evidence type="ECO:0000313" key="7">
    <source>
        <dbReference type="RefSeq" id="XP_022336640.1"/>
    </source>
</evidence>
<dbReference type="InterPro" id="IPR002678">
    <property type="entry name" value="DUF34/NIF3"/>
</dbReference>
<feature type="binding site" evidence="3">
    <location>
        <position position="458"/>
    </location>
    <ligand>
        <name>a divalent metal cation</name>
        <dbReference type="ChEBI" id="CHEBI:60240"/>
        <label>1</label>
    </ligand>
</feature>
<dbReference type="GO" id="GO:0046872">
    <property type="term" value="F:metal ion binding"/>
    <property type="evidence" value="ECO:0007669"/>
    <property type="project" value="UniProtKB-KW"/>
</dbReference>
<dbReference type="InterPro" id="IPR036069">
    <property type="entry name" value="DUF34/NIF3_sf"/>
</dbReference>
<dbReference type="Proteomes" id="UP000694844">
    <property type="component" value="Chromosome 5"/>
</dbReference>
<dbReference type="OrthoDB" id="3345469at2759"/>
<feature type="binding site" evidence="3">
    <location>
        <position position="221"/>
    </location>
    <ligand>
        <name>a divalent metal cation</name>
        <dbReference type="ChEBI" id="CHEBI:60240"/>
        <label>1</label>
    </ligand>
</feature>
<dbReference type="AlphaFoldDB" id="A0A8B8E930"/>
<dbReference type="NCBIfam" id="TIGR00486">
    <property type="entry name" value="YbgI_SA1388"/>
    <property type="match status" value="1"/>
</dbReference>
<dbReference type="KEGG" id="cvn:111132964"/>
<feature type="compositionally biased region" description="Polar residues" evidence="4">
    <location>
        <begin position="133"/>
        <end position="143"/>
    </location>
</feature>
<protein>
    <recommendedName>
        <fullName evidence="2">NIF3-like protein 1</fullName>
    </recommendedName>
</protein>
<organism evidence="6 7">
    <name type="scientific">Crassostrea virginica</name>
    <name type="common">Eastern oyster</name>
    <dbReference type="NCBI Taxonomy" id="6565"/>
    <lineage>
        <taxon>Eukaryota</taxon>
        <taxon>Metazoa</taxon>
        <taxon>Spiralia</taxon>
        <taxon>Lophotrochozoa</taxon>
        <taxon>Mollusca</taxon>
        <taxon>Bivalvia</taxon>
        <taxon>Autobranchia</taxon>
        <taxon>Pteriomorphia</taxon>
        <taxon>Ostreida</taxon>
        <taxon>Ostreoidea</taxon>
        <taxon>Ostreidae</taxon>
        <taxon>Crassostrea</taxon>
    </lineage>
</organism>
<feature type="compositionally biased region" description="Low complexity" evidence="4">
    <location>
        <begin position="121"/>
        <end position="132"/>
    </location>
</feature>
<dbReference type="SUPFAM" id="SSF102705">
    <property type="entry name" value="NIF3 (NGG1p interacting factor 3)-like"/>
    <property type="match status" value="1"/>
</dbReference>
<comment type="similarity">
    <text evidence="1">Belongs to the GTP cyclohydrolase I type 2/NIF3 family.</text>
</comment>
<evidence type="ECO:0000256" key="3">
    <source>
        <dbReference type="PIRSR" id="PIRSR602678-1"/>
    </source>
</evidence>
<evidence type="ECO:0000256" key="1">
    <source>
        <dbReference type="ARBA" id="ARBA00006964"/>
    </source>
</evidence>
<sequence>MADNSQAATFDDMYGFLKFKRFPSPYSKNQKDVLRRRSKKFKIGDDDTLYFNSDGKELIVVRNSSLYHKIFEECHSTETGAHLGRDKTMSRVRERYYWPHMAIFIAQKVKECNKCQRGTVQSADSAQSATDSGNKNGTSTPLYQRKANYNSNICAMELTLVVKKLKEFADPNLAESWDNVGLLVEPTAPHMVKKVMLTNDLTEAVYQEARAWKANLIISYHPPIFVPMKKLVQSNWKDRIITGCLENRIAVFSPHTSYDAVAGGVNDWLLQAFDVESSHPVTPSLVTSDPYNKRLQITVANDVQESMLRSLSRVEHAQTTVNELNEELSQINVLCCQGNISAILECTECFSANIKSIELINLEKKPKPGHGMGRIGKLVSPISVSEAVEKVKSHLGLSHVRLAKGVGCESISSVAVCAGSGSGVLKNLSVSLYVTGEMGHHDVLHAVQSGVSVILCDHSNTERGFLKVLQKSLISLFSNEIEFKVSKFDKDPLDIV</sequence>